<dbReference type="SMART" id="SM01211">
    <property type="entry name" value="GATase_5"/>
    <property type="match status" value="1"/>
</dbReference>
<dbReference type="Gene3D" id="3.40.50.880">
    <property type="match status" value="1"/>
</dbReference>
<dbReference type="GO" id="GO:0006164">
    <property type="term" value="P:purine nucleotide biosynthetic process"/>
    <property type="evidence" value="ECO:0007669"/>
    <property type="project" value="TreeGrafter"/>
</dbReference>
<dbReference type="AlphaFoldDB" id="A0A4P9ZA45"/>
<organism evidence="1 2">
    <name type="scientific">Metschnikowia bicuspidata</name>
    <dbReference type="NCBI Taxonomy" id="27322"/>
    <lineage>
        <taxon>Eukaryota</taxon>
        <taxon>Fungi</taxon>
        <taxon>Dikarya</taxon>
        <taxon>Ascomycota</taxon>
        <taxon>Saccharomycotina</taxon>
        <taxon>Pichiomycetes</taxon>
        <taxon>Metschnikowiaceae</taxon>
        <taxon>Metschnikowia</taxon>
    </lineage>
</organism>
<feature type="non-terminal residue" evidence="1">
    <location>
        <position position="1"/>
    </location>
</feature>
<keyword evidence="2" id="KW-1185">Reference proteome</keyword>
<dbReference type="PANTHER" id="PTHR10099">
    <property type="entry name" value="PHOSPHORIBOSYLFORMYLGLYCINAMIDINE SYNTHASE"/>
    <property type="match status" value="1"/>
</dbReference>
<reference evidence="2" key="1">
    <citation type="journal article" date="2018" name="Nat. Microbiol.">
        <title>Leveraging single-cell genomics to expand the fungal tree of life.</title>
        <authorList>
            <person name="Ahrendt S.R."/>
            <person name="Quandt C.A."/>
            <person name="Ciobanu D."/>
            <person name="Clum A."/>
            <person name="Salamov A."/>
            <person name="Andreopoulos B."/>
            <person name="Cheng J.F."/>
            <person name="Woyke T."/>
            <person name="Pelin A."/>
            <person name="Henrissat B."/>
            <person name="Reynolds N.K."/>
            <person name="Benny G.L."/>
            <person name="Smith M.E."/>
            <person name="James T.Y."/>
            <person name="Grigoriev I.V."/>
        </authorList>
    </citation>
    <scope>NUCLEOTIDE SEQUENCE [LARGE SCALE GENOMIC DNA]</scope>
    <source>
        <strain evidence="2">Baker2002</strain>
    </source>
</reference>
<keyword evidence="1" id="KW-0808">Transferase</keyword>
<protein>
    <submittedName>
        <fullName evidence="1">Class I glutamine amidotransferase-like protein</fullName>
    </submittedName>
</protein>
<proteinExistence type="predicted"/>
<evidence type="ECO:0000313" key="1">
    <source>
        <dbReference type="EMBL" id="RKP28891.1"/>
    </source>
</evidence>
<dbReference type="GO" id="GO:0016740">
    <property type="term" value="F:transferase activity"/>
    <property type="evidence" value="ECO:0007669"/>
    <property type="project" value="UniProtKB-KW"/>
</dbReference>
<evidence type="ECO:0000313" key="2">
    <source>
        <dbReference type="Proteomes" id="UP000268321"/>
    </source>
</evidence>
<gene>
    <name evidence="1" type="ORF">METBISCDRAFT_19969</name>
</gene>
<dbReference type="InterPro" id="IPR029062">
    <property type="entry name" value="Class_I_gatase-like"/>
</dbReference>
<dbReference type="GO" id="GO:0004642">
    <property type="term" value="F:phosphoribosylformylglycinamidine synthase activity"/>
    <property type="evidence" value="ECO:0007669"/>
    <property type="project" value="TreeGrafter"/>
</dbReference>
<accession>A0A4P9ZA45</accession>
<keyword evidence="1" id="KW-0315">Glutamine amidotransferase</keyword>
<dbReference type="EMBL" id="ML004543">
    <property type="protein sequence ID" value="RKP28891.1"/>
    <property type="molecule type" value="Genomic_DNA"/>
</dbReference>
<sequence length="239" mass="26578">DVHMSDILGDRVSLDTFTGIAACGGFSYGDVLGAGAGWAKSVLFNENARAQFRRFFQERDDTFALGACNGCQFLSRIADLIPGTDHWPTFERNLSEQYEARFVMVEVEASDANKSIFLQNMKGSKLPIAVAHGEGRAFFASEQSQDAFLHHDKQRVISYVDNYGNVAETYPFNPNGSPAGIAGISNANGRVLVMMPHPERVTRLEANSWYPLEKYAEWKGYGPWIALFKSAREWVGDSF</sequence>
<dbReference type="Pfam" id="PF13507">
    <property type="entry name" value="GATase_5"/>
    <property type="match status" value="1"/>
</dbReference>
<name>A0A4P9ZA45_9ASCO</name>
<dbReference type="PANTHER" id="PTHR10099:SF1">
    <property type="entry name" value="PHOSPHORIBOSYLFORMYLGLYCINAMIDINE SYNTHASE"/>
    <property type="match status" value="1"/>
</dbReference>
<dbReference type="OrthoDB" id="6666987at2759"/>
<dbReference type="GO" id="GO:0005737">
    <property type="term" value="C:cytoplasm"/>
    <property type="evidence" value="ECO:0007669"/>
    <property type="project" value="TreeGrafter"/>
</dbReference>
<dbReference type="Proteomes" id="UP000268321">
    <property type="component" value="Unassembled WGS sequence"/>
</dbReference>
<dbReference type="SUPFAM" id="SSF52317">
    <property type="entry name" value="Class I glutamine amidotransferase-like"/>
    <property type="match status" value="1"/>
</dbReference>